<dbReference type="AlphaFoldDB" id="A0A439D1B2"/>
<dbReference type="SMART" id="SM00710">
    <property type="entry name" value="PbH1"/>
    <property type="match status" value="4"/>
</dbReference>
<evidence type="ECO:0000256" key="1">
    <source>
        <dbReference type="SAM" id="SignalP"/>
    </source>
</evidence>
<dbReference type="InterPro" id="IPR012334">
    <property type="entry name" value="Pectin_lyas_fold"/>
</dbReference>
<dbReference type="EMBL" id="RYZI01000210">
    <property type="protein sequence ID" value="RWA08253.1"/>
    <property type="molecule type" value="Genomic_DNA"/>
</dbReference>
<feature type="signal peptide" evidence="1">
    <location>
        <begin position="1"/>
        <end position="23"/>
    </location>
</feature>
<proteinExistence type="predicted"/>
<dbReference type="Gene3D" id="2.160.20.10">
    <property type="entry name" value="Single-stranded right-handed beta-helix, Pectin lyase-like"/>
    <property type="match status" value="1"/>
</dbReference>
<keyword evidence="1" id="KW-0732">Signal</keyword>
<organism evidence="2 3">
    <name type="scientific">Xylaria grammica</name>
    <dbReference type="NCBI Taxonomy" id="363999"/>
    <lineage>
        <taxon>Eukaryota</taxon>
        <taxon>Fungi</taxon>
        <taxon>Dikarya</taxon>
        <taxon>Ascomycota</taxon>
        <taxon>Pezizomycotina</taxon>
        <taxon>Sordariomycetes</taxon>
        <taxon>Xylariomycetidae</taxon>
        <taxon>Xylariales</taxon>
        <taxon>Xylariaceae</taxon>
        <taxon>Xylaria</taxon>
    </lineage>
</organism>
<name>A0A439D1B2_9PEZI</name>
<feature type="chain" id="PRO_5019214801" description="Right handed beta helix domain-containing protein" evidence="1">
    <location>
        <begin position="24"/>
        <end position="337"/>
    </location>
</feature>
<accession>A0A439D1B2</accession>
<gene>
    <name evidence="2" type="ORF">EKO27_g6855</name>
</gene>
<dbReference type="InterPro" id="IPR006626">
    <property type="entry name" value="PbH1"/>
</dbReference>
<dbReference type="Proteomes" id="UP000286045">
    <property type="component" value="Unassembled WGS sequence"/>
</dbReference>
<evidence type="ECO:0000313" key="3">
    <source>
        <dbReference type="Proteomes" id="UP000286045"/>
    </source>
</evidence>
<protein>
    <recommendedName>
        <fullName evidence="4">Right handed beta helix domain-containing protein</fullName>
    </recommendedName>
</protein>
<dbReference type="SUPFAM" id="SSF51126">
    <property type="entry name" value="Pectin lyase-like"/>
    <property type="match status" value="1"/>
</dbReference>
<comment type="caution">
    <text evidence="2">The sequence shown here is derived from an EMBL/GenBank/DDBJ whole genome shotgun (WGS) entry which is preliminary data.</text>
</comment>
<sequence length="337" mass="35736">MHLRRKWATLCGVLALGPALVSATTLYMSPSGSDSNTGASTKAALKTLKGVLAKVTATKPTDAVDIVVAEGTFASQSVIWNYFNGQPITFAPPTGATTKPIFDGEGTGLTWFTMGDSADAAVPTNLHFIGLTVTNYWLGLDLGRNKAPGNSYNEVRGMLFERVGAFYTHGLPNPKGYAALRLQQSSNNTITGNRFHGVKNSNAADSDGDGSNEDLTGYIHAIYAAHNSRGNVIADNEFNQVTGDAVRTRDGSDDNLIEGNRFITAGKYSAYSDWIADTGDECPSHGNRFKDNTVGDGYFGPFKAGFVTHVYGPDDRCSDGGGGTLPARIIETGTVVQ</sequence>
<evidence type="ECO:0000313" key="2">
    <source>
        <dbReference type="EMBL" id="RWA08253.1"/>
    </source>
</evidence>
<reference evidence="2 3" key="1">
    <citation type="submission" date="2018-12" db="EMBL/GenBank/DDBJ databases">
        <title>Draft genome sequence of Xylaria grammica IHI A82.</title>
        <authorList>
            <person name="Buettner E."/>
            <person name="Kellner H."/>
        </authorList>
    </citation>
    <scope>NUCLEOTIDE SEQUENCE [LARGE SCALE GENOMIC DNA]</scope>
    <source>
        <strain evidence="2 3">IHI A82</strain>
    </source>
</reference>
<evidence type="ECO:0008006" key="4">
    <source>
        <dbReference type="Google" id="ProtNLM"/>
    </source>
</evidence>
<dbReference type="InterPro" id="IPR011050">
    <property type="entry name" value="Pectin_lyase_fold/virulence"/>
</dbReference>
<keyword evidence="3" id="KW-1185">Reference proteome</keyword>